<accession>A0ACC2TVJ9</accession>
<dbReference type="Proteomes" id="UP001165960">
    <property type="component" value="Unassembled WGS sequence"/>
</dbReference>
<sequence length="248" mass="26677">MKAVELVILTVLSLGVADREDELDCLEGFDISLIGGETYKNATFYWNTKLTSPEPAAVVCPKKTGDVICAVKCAAKSTSILVQSGGHSYESYWQGNKGGVVVDLRNMKKIEVNKKKRQVTVKAGALLGHLFAKLWEEDKGVLPHGLQDNVGVGGQTLGSGFGMLSRKYGLLVDQVVSLKMVDVNGKLLDVDENINNDFFFVLCGAGGSSFGKSLILCLVTSRIRMTLLLLATTGTQEETTSAALWNPS</sequence>
<protein>
    <submittedName>
        <fullName evidence="1">Uncharacterized protein</fullName>
    </submittedName>
</protein>
<keyword evidence="2" id="KW-1185">Reference proteome</keyword>
<reference evidence="1" key="1">
    <citation type="submission" date="2022-04" db="EMBL/GenBank/DDBJ databases">
        <title>Genome of the entomopathogenic fungus Entomophthora muscae.</title>
        <authorList>
            <person name="Elya C."/>
            <person name="Lovett B.R."/>
            <person name="Lee E."/>
            <person name="Macias A.M."/>
            <person name="Hajek A.E."/>
            <person name="De Bivort B.L."/>
            <person name="Kasson M.T."/>
            <person name="De Fine Licht H.H."/>
            <person name="Stajich J.E."/>
        </authorList>
    </citation>
    <scope>NUCLEOTIDE SEQUENCE</scope>
    <source>
        <strain evidence="1">Berkeley</strain>
    </source>
</reference>
<gene>
    <name evidence="1" type="ORF">DSO57_1004901</name>
</gene>
<organism evidence="1 2">
    <name type="scientific">Entomophthora muscae</name>
    <dbReference type="NCBI Taxonomy" id="34485"/>
    <lineage>
        <taxon>Eukaryota</taxon>
        <taxon>Fungi</taxon>
        <taxon>Fungi incertae sedis</taxon>
        <taxon>Zoopagomycota</taxon>
        <taxon>Entomophthoromycotina</taxon>
        <taxon>Entomophthoromycetes</taxon>
        <taxon>Entomophthorales</taxon>
        <taxon>Entomophthoraceae</taxon>
        <taxon>Entomophthora</taxon>
    </lineage>
</organism>
<evidence type="ECO:0000313" key="2">
    <source>
        <dbReference type="Proteomes" id="UP001165960"/>
    </source>
</evidence>
<name>A0ACC2TVJ9_9FUNG</name>
<evidence type="ECO:0000313" key="1">
    <source>
        <dbReference type="EMBL" id="KAJ9078637.1"/>
    </source>
</evidence>
<comment type="caution">
    <text evidence="1">The sequence shown here is derived from an EMBL/GenBank/DDBJ whole genome shotgun (WGS) entry which is preliminary data.</text>
</comment>
<dbReference type="EMBL" id="QTSX02002142">
    <property type="protein sequence ID" value="KAJ9078637.1"/>
    <property type="molecule type" value="Genomic_DNA"/>
</dbReference>
<proteinExistence type="predicted"/>